<protein>
    <recommendedName>
        <fullName evidence="4">Protein JTB</fullName>
    </recommendedName>
</protein>
<dbReference type="OrthoDB" id="5971907at2759"/>
<keyword evidence="3" id="KW-1185">Reference proteome</keyword>
<keyword evidence="1" id="KW-1133">Transmembrane helix</keyword>
<proteinExistence type="predicted"/>
<dbReference type="InterPro" id="IPR008657">
    <property type="entry name" value="JTB"/>
</dbReference>
<dbReference type="PANTHER" id="PTHR13041">
    <property type="entry name" value="JTB PROTEIN-RELATED"/>
    <property type="match status" value="1"/>
</dbReference>
<evidence type="ECO:0000313" key="3">
    <source>
        <dbReference type="Proteomes" id="UP000887568"/>
    </source>
</evidence>
<dbReference type="GO" id="GO:0005819">
    <property type="term" value="C:spindle"/>
    <property type="evidence" value="ECO:0007669"/>
    <property type="project" value="TreeGrafter"/>
</dbReference>
<sequence>MVGRNCVQHSYMKYLRQYQTSSDLESNMEHLRHPSCSMESNQRKAQCRLSAAILLLCTITNSWGMDTAREYGKDALAVDGAGTNEDVLKLLDTKTPASSEVPCWMTESFTTQGPCQACDEHAMKYASYCCNETGFRQLVRCESSQSPVYKSCPKSKWAMEKSFWTFEGVMLAVGLSSFVVVMFRRRALDWEALQRVKKQIANSV</sequence>
<dbReference type="EnsemblMetazoa" id="XM_038217352.1">
    <property type="protein sequence ID" value="XP_038073280.1"/>
    <property type="gene ID" value="LOC119741553"/>
</dbReference>
<evidence type="ECO:0000313" key="2">
    <source>
        <dbReference type="EnsemblMetazoa" id="XP_038073280.1"/>
    </source>
</evidence>
<name>A0A914BBR9_PATMI</name>
<dbReference type="GO" id="GO:0000281">
    <property type="term" value="P:mitotic cytokinesis"/>
    <property type="evidence" value="ECO:0007669"/>
    <property type="project" value="TreeGrafter"/>
</dbReference>
<dbReference type="Gene3D" id="3.30.720.220">
    <property type="match status" value="1"/>
</dbReference>
<evidence type="ECO:0008006" key="4">
    <source>
        <dbReference type="Google" id="ProtNLM"/>
    </source>
</evidence>
<dbReference type="OMA" id="NICIQNH"/>
<dbReference type="GO" id="GO:0005737">
    <property type="term" value="C:cytoplasm"/>
    <property type="evidence" value="ECO:0007669"/>
    <property type="project" value="TreeGrafter"/>
</dbReference>
<dbReference type="GO" id="GO:0005813">
    <property type="term" value="C:centrosome"/>
    <property type="evidence" value="ECO:0007669"/>
    <property type="project" value="TreeGrafter"/>
</dbReference>
<dbReference type="Pfam" id="PF05439">
    <property type="entry name" value="JTB"/>
    <property type="match status" value="1"/>
</dbReference>
<feature type="transmembrane region" description="Helical" evidence="1">
    <location>
        <begin position="163"/>
        <end position="183"/>
    </location>
</feature>
<dbReference type="PANTHER" id="PTHR13041:SF3">
    <property type="entry name" value="PROTEIN JTB"/>
    <property type="match status" value="1"/>
</dbReference>
<dbReference type="AlphaFoldDB" id="A0A914BBR9"/>
<reference evidence="2" key="1">
    <citation type="submission" date="2022-11" db="UniProtKB">
        <authorList>
            <consortium name="EnsemblMetazoa"/>
        </authorList>
    </citation>
    <scope>IDENTIFICATION</scope>
</reference>
<dbReference type="GeneID" id="119741553"/>
<accession>A0A914BBR9</accession>
<evidence type="ECO:0000256" key="1">
    <source>
        <dbReference type="SAM" id="Phobius"/>
    </source>
</evidence>
<organism evidence="2 3">
    <name type="scientific">Patiria miniata</name>
    <name type="common">Bat star</name>
    <name type="synonym">Asterina miniata</name>
    <dbReference type="NCBI Taxonomy" id="46514"/>
    <lineage>
        <taxon>Eukaryota</taxon>
        <taxon>Metazoa</taxon>
        <taxon>Echinodermata</taxon>
        <taxon>Eleutherozoa</taxon>
        <taxon>Asterozoa</taxon>
        <taxon>Asteroidea</taxon>
        <taxon>Valvatacea</taxon>
        <taxon>Valvatida</taxon>
        <taxon>Asterinidae</taxon>
        <taxon>Patiria</taxon>
    </lineage>
</organism>
<dbReference type="GO" id="GO:0030496">
    <property type="term" value="C:midbody"/>
    <property type="evidence" value="ECO:0007669"/>
    <property type="project" value="TreeGrafter"/>
</dbReference>
<dbReference type="Proteomes" id="UP000887568">
    <property type="component" value="Unplaced"/>
</dbReference>
<keyword evidence="1" id="KW-0812">Transmembrane</keyword>
<keyword evidence="1" id="KW-0472">Membrane</keyword>
<dbReference type="RefSeq" id="XP_038073280.1">
    <property type="nucleotide sequence ID" value="XM_038217352.1"/>
</dbReference>
<dbReference type="GO" id="GO:0016020">
    <property type="term" value="C:membrane"/>
    <property type="evidence" value="ECO:0007669"/>
    <property type="project" value="InterPro"/>
</dbReference>